<evidence type="ECO:0000259" key="8">
    <source>
        <dbReference type="PROSITE" id="PS50808"/>
    </source>
</evidence>
<feature type="domain" description="BED-type" evidence="8">
    <location>
        <begin position="62"/>
        <end position="123"/>
    </location>
</feature>
<keyword evidence="1" id="KW-0479">Metal-binding</keyword>
<keyword evidence="10" id="KW-1185">Reference proteome</keyword>
<dbReference type="InterPro" id="IPR036236">
    <property type="entry name" value="Znf_C2H2_sf"/>
</dbReference>
<keyword evidence="4" id="KW-0805">Transcription regulation</keyword>
<feature type="compositionally biased region" description="Polar residues" evidence="7">
    <location>
        <begin position="7"/>
        <end position="22"/>
    </location>
</feature>
<evidence type="ECO:0000256" key="1">
    <source>
        <dbReference type="ARBA" id="ARBA00022723"/>
    </source>
</evidence>
<keyword evidence="3" id="KW-0862">Zinc</keyword>
<dbReference type="InterPro" id="IPR052035">
    <property type="entry name" value="ZnF_BED_domain_contain"/>
</dbReference>
<dbReference type="EMBL" id="BQNB010010127">
    <property type="protein sequence ID" value="GJS73076.1"/>
    <property type="molecule type" value="Genomic_DNA"/>
</dbReference>
<comment type="caution">
    <text evidence="9">The sequence shown here is derived from an EMBL/GenBank/DDBJ whole genome shotgun (WGS) entry which is preliminary data.</text>
</comment>
<evidence type="ECO:0000256" key="3">
    <source>
        <dbReference type="ARBA" id="ARBA00022833"/>
    </source>
</evidence>
<keyword evidence="5" id="KW-0804">Transcription</keyword>
<accession>A0ABQ4Y624</accession>
<evidence type="ECO:0000256" key="2">
    <source>
        <dbReference type="ARBA" id="ARBA00022771"/>
    </source>
</evidence>
<dbReference type="InterPro" id="IPR003656">
    <property type="entry name" value="Znf_BED"/>
</dbReference>
<dbReference type="PROSITE" id="PS50808">
    <property type="entry name" value="ZF_BED"/>
    <property type="match status" value="1"/>
</dbReference>
<evidence type="ECO:0000256" key="4">
    <source>
        <dbReference type="ARBA" id="ARBA00023015"/>
    </source>
</evidence>
<dbReference type="PANTHER" id="PTHR46481">
    <property type="entry name" value="ZINC FINGER BED DOMAIN-CONTAINING PROTEIN 4"/>
    <property type="match status" value="1"/>
</dbReference>
<dbReference type="SUPFAM" id="SSF57667">
    <property type="entry name" value="beta-beta-alpha zinc fingers"/>
    <property type="match status" value="1"/>
</dbReference>
<proteinExistence type="predicted"/>
<keyword evidence="2 6" id="KW-0863">Zinc-finger</keyword>
<gene>
    <name evidence="9" type="ORF">Tco_0705917</name>
</gene>
<evidence type="ECO:0000313" key="9">
    <source>
        <dbReference type="EMBL" id="GJS73076.1"/>
    </source>
</evidence>
<feature type="region of interest" description="Disordered" evidence="7">
    <location>
        <begin position="1"/>
        <end position="60"/>
    </location>
</feature>
<evidence type="ECO:0000313" key="10">
    <source>
        <dbReference type="Proteomes" id="UP001151760"/>
    </source>
</evidence>
<dbReference type="Proteomes" id="UP001151760">
    <property type="component" value="Unassembled WGS sequence"/>
</dbReference>
<name>A0ABQ4Y624_9ASTR</name>
<protein>
    <submittedName>
        <fullName evidence="9">Zinc finger BED domain-containing protein RICESLEEPER 2</fullName>
    </submittedName>
</protein>
<dbReference type="SMART" id="SM00614">
    <property type="entry name" value="ZnF_BED"/>
    <property type="match status" value="1"/>
</dbReference>
<reference evidence="9" key="1">
    <citation type="journal article" date="2022" name="Int. J. Mol. Sci.">
        <title>Draft Genome of Tanacetum Coccineum: Genomic Comparison of Closely Related Tanacetum-Family Plants.</title>
        <authorList>
            <person name="Yamashiro T."/>
            <person name="Shiraishi A."/>
            <person name="Nakayama K."/>
            <person name="Satake H."/>
        </authorList>
    </citation>
    <scope>NUCLEOTIDE SEQUENCE</scope>
</reference>
<feature type="compositionally biased region" description="Basic and acidic residues" evidence="7">
    <location>
        <begin position="28"/>
        <end position="54"/>
    </location>
</feature>
<evidence type="ECO:0000256" key="5">
    <source>
        <dbReference type="ARBA" id="ARBA00023163"/>
    </source>
</evidence>
<sequence>MDDDMSSLPTNHESFSSQQNYTMEDDTIDVHGVDLDSEPNHVKDIKKNDKERQRKAPSKPRKTFSECWNYFDPKFEPDENGVLTKMAYCKWCPAVYKADSVKNGTVNMNRHYVKCDKNPANEESNKQKKLAFKKKIGGDVEGGSTSGTLQTWKYDEKVIKKSLIGLIVLAELPFKFVEHPDLHKFCTNMQPKFNLPFRFTIARDVSKYYLEVEKTLSIS</sequence>
<dbReference type="PANTHER" id="PTHR46481:SF7">
    <property type="entry name" value="ZINC FINGER BED DOMAIN-CONTAINING PROTEIN RICESLEEPER 2-LIKE"/>
    <property type="match status" value="1"/>
</dbReference>
<reference evidence="9" key="2">
    <citation type="submission" date="2022-01" db="EMBL/GenBank/DDBJ databases">
        <authorList>
            <person name="Yamashiro T."/>
            <person name="Shiraishi A."/>
            <person name="Satake H."/>
            <person name="Nakayama K."/>
        </authorList>
    </citation>
    <scope>NUCLEOTIDE SEQUENCE</scope>
</reference>
<evidence type="ECO:0000256" key="7">
    <source>
        <dbReference type="SAM" id="MobiDB-lite"/>
    </source>
</evidence>
<evidence type="ECO:0000256" key="6">
    <source>
        <dbReference type="PROSITE-ProRule" id="PRU00027"/>
    </source>
</evidence>
<organism evidence="9 10">
    <name type="scientific">Tanacetum coccineum</name>
    <dbReference type="NCBI Taxonomy" id="301880"/>
    <lineage>
        <taxon>Eukaryota</taxon>
        <taxon>Viridiplantae</taxon>
        <taxon>Streptophyta</taxon>
        <taxon>Embryophyta</taxon>
        <taxon>Tracheophyta</taxon>
        <taxon>Spermatophyta</taxon>
        <taxon>Magnoliopsida</taxon>
        <taxon>eudicotyledons</taxon>
        <taxon>Gunneridae</taxon>
        <taxon>Pentapetalae</taxon>
        <taxon>asterids</taxon>
        <taxon>campanulids</taxon>
        <taxon>Asterales</taxon>
        <taxon>Asteraceae</taxon>
        <taxon>Asteroideae</taxon>
        <taxon>Anthemideae</taxon>
        <taxon>Anthemidinae</taxon>
        <taxon>Tanacetum</taxon>
    </lineage>
</organism>